<keyword evidence="2" id="KW-1185">Reference proteome</keyword>
<evidence type="ECO:0000313" key="1">
    <source>
        <dbReference type="EMBL" id="EAY26447.1"/>
    </source>
</evidence>
<dbReference type="EMBL" id="AAWS01000034">
    <property type="protein sequence ID" value="EAY26447.1"/>
    <property type="molecule type" value="Genomic_DNA"/>
</dbReference>
<sequence>MLCACIFTKYCDYSLVFVIIIASVARDKQAGIKPTLLFGSSTRQMKLL</sequence>
<proteinExistence type="predicted"/>
<organism evidence="1 2">
    <name type="scientific">Microscilla marina ATCC 23134</name>
    <dbReference type="NCBI Taxonomy" id="313606"/>
    <lineage>
        <taxon>Bacteria</taxon>
        <taxon>Pseudomonadati</taxon>
        <taxon>Bacteroidota</taxon>
        <taxon>Cytophagia</taxon>
        <taxon>Cytophagales</taxon>
        <taxon>Microscillaceae</taxon>
        <taxon>Microscilla</taxon>
    </lineage>
</organism>
<name>A1ZT57_MICM2</name>
<evidence type="ECO:0000313" key="2">
    <source>
        <dbReference type="Proteomes" id="UP000004095"/>
    </source>
</evidence>
<comment type="caution">
    <text evidence="1">The sequence shown here is derived from an EMBL/GenBank/DDBJ whole genome shotgun (WGS) entry which is preliminary data.</text>
</comment>
<protein>
    <submittedName>
        <fullName evidence="1">Uncharacterized protein</fullName>
    </submittedName>
</protein>
<dbReference type="AlphaFoldDB" id="A1ZT57"/>
<gene>
    <name evidence="1" type="ORF">M23134_07042</name>
</gene>
<reference evidence="1 2" key="1">
    <citation type="submission" date="2007-01" db="EMBL/GenBank/DDBJ databases">
        <authorList>
            <person name="Haygood M."/>
            <person name="Podell S."/>
            <person name="Anderson C."/>
            <person name="Hopkinson B."/>
            <person name="Roe K."/>
            <person name="Barbeau K."/>
            <person name="Gaasterland T."/>
            <person name="Ferriera S."/>
            <person name="Johnson J."/>
            <person name="Kravitz S."/>
            <person name="Beeson K."/>
            <person name="Sutton G."/>
            <person name="Rogers Y.-H."/>
            <person name="Friedman R."/>
            <person name="Frazier M."/>
            <person name="Venter J.C."/>
        </authorList>
    </citation>
    <scope>NUCLEOTIDE SEQUENCE [LARGE SCALE GENOMIC DNA]</scope>
    <source>
        <strain evidence="1 2">ATCC 23134</strain>
    </source>
</reference>
<accession>A1ZT57</accession>
<dbReference type="Proteomes" id="UP000004095">
    <property type="component" value="Unassembled WGS sequence"/>
</dbReference>